<proteinExistence type="predicted"/>
<gene>
    <name evidence="1" type="ORF">AAFF_G00007640</name>
</gene>
<comment type="caution">
    <text evidence="1">The sequence shown here is derived from an EMBL/GenBank/DDBJ whole genome shotgun (WGS) entry which is preliminary data.</text>
</comment>
<name>A0AAD7T669_9TELE</name>
<dbReference type="EMBL" id="JAINUG010000010">
    <property type="protein sequence ID" value="KAJ8415066.1"/>
    <property type="molecule type" value="Genomic_DNA"/>
</dbReference>
<keyword evidence="2" id="KW-1185">Reference proteome</keyword>
<sequence>MGNAKTVICKHDYICVMTLDHTQKRPLLDSLHHRVGCVNTLRFPRVSRSPLPASSVTSPPTACNKPAAAMISLFHPGRIQQHSLPHRNLPCLPLAPDTCFPLPIQTPSVTPGPSELHFYSGRHVRDRVRLHLRRVTENNNTENEGDETELTGTIENGRVAYGTCRKIYGFYRAGSELWRK</sequence>
<dbReference type="Proteomes" id="UP001221898">
    <property type="component" value="Unassembled WGS sequence"/>
</dbReference>
<evidence type="ECO:0000313" key="2">
    <source>
        <dbReference type="Proteomes" id="UP001221898"/>
    </source>
</evidence>
<accession>A0AAD7T669</accession>
<organism evidence="1 2">
    <name type="scientific">Aldrovandia affinis</name>
    <dbReference type="NCBI Taxonomy" id="143900"/>
    <lineage>
        <taxon>Eukaryota</taxon>
        <taxon>Metazoa</taxon>
        <taxon>Chordata</taxon>
        <taxon>Craniata</taxon>
        <taxon>Vertebrata</taxon>
        <taxon>Euteleostomi</taxon>
        <taxon>Actinopterygii</taxon>
        <taxon>Neopterygii</taxon>
        <taxon>Teleostei</taxon>
        <taxon>Notacanthiformes</taxon>
        <taxon>Halosauridae</taxon>
        <taxon>Aldrovandia</taxon>
    </lineage>
</organism>
<protein>
    <submittedName>
        <fullName evidence="1">Uncharacterized protein</fullName>
    </submittedName>
</protein>
<reference evidence="1" key="1">
    <citation type="journal article" date="2023" name="Science">
        <title>Genome structures resolve the early diversification of teleost fishes.</title>
        <authorList>
            <person name="Parey E."/>
            <person name="Louis A."/>
            <person name="Montfort J."/>
            <person name="Bouchez O."/>
            <person name="Roques C."/>
            <person name="Iampietro C."/>
            <person name="Lluch J."/>
            <person name="Castinel A."/>
            <person name="Donnadieu C."/>
            <person name="Desvignes T."/>
            <person name="Floi Bucao C."/>
            <person name="Jouanno E."/>
            <person name="Wen M."/>
            <person name="Mejri S."/>
            <person name="Dirks R."/>
            <person name="Jansen H."/>
            <person name="Henkel C."/>
            <person name="Chen W.J."/>
            <person name="Zahm M."/>
            <person name="Cabau C."/>
            <person name="Klopp C."/>
            <person name="Thompson A.W."/>
            <person name="Robinson-Rechavi M."/>
            <person name="Braasch I."/>
            <person name="Lecointre G."/>
            <person name="Bobe J."/>
            <person name="Postlethwait J.H."/>
            <person name="Berthelot C."/>
            <person name="Roest Crollius H."/>
            <person name="Guiguen Y."/>
        </authorList>
    </citation>
    <scope>NUCLEOTIDE SEQUENCE</scope>
    <source>
        <strain evidence="1">NC1722</strain>
    </source>
</reference>
<dbReference type="AlphaFoldDB" id="A0AAD7T669"/>
<evidence type="ECO:0000313" key="1">
    <source>
        <dbReference type="EMBL" id="KAJ8415066.1"/>
    </source>
</evidence>